<dbReference type="Pfam" id="PF17209">
    <property type="entry name" value="Hfq"/>
    <property type="match status" value="1"/>
</dbReference>
<reference evidence="6" key="1">
    <citation type="submission" date="2017-06" db="EMBL/GenBank/DDBJ databases">
        <authorList>
            <person name="Varghese N."/>
            <person name="Submissions S."/>
        </authorList>
    </citation>
    <scope>NUCLEOTIDE SEQUENCE [LARGE SCALE GENOMIC DNA]</scope>
    <source>
        <strain evidence="6">DSM 15668</strain>
    </source>
</reference>
<comment type="subunit">
    <text evidence="3">Homohexamer.</text>
</comment>
<evidence type="ECO:0000313" key="5">
    <source>
        <dbReference type="EMBL" id="SNR58805.1"/>
    </source>
</evidence>
<dbReference type="HAMAP" id="MF_00436">
    <property type="entry name" value="Hfq"/>
    <property type="match status" value="1"/>
</dbReference>
<dbReference type="GO" id="GO:0003723">
    <property type="term" value="F:RNA binding"/>
    <property type="evidence" value="ECO:0007669"/>
    <property type="project" value="UniProtKB-UniRule"/>
</dbReference>
<keyword evidence="2 3" id="KW-0346">Stress response</keyword>
<dbReference type="GO" id="GO:0006355">
    <property type="term" value="P:regulation of DNA-templated transcription"/>
    <property type="evidence" value="ECO:0007669"/>
    <property type="project" value="InterPro"/>
</dbReference>
<evidence type="ECO:0000259" key="4">
    <source>
        <dbReference type="PROSITE" id="PS52002"/>
    </source>
</evidence>
<evidence type="ECO:0000256" key="2">
    <source>
        <dbReference type="ARBA" id="ARBA00023016"/>
    </source>
</evidence>
<dbReference type="NCBIfam" id="NF001602">
    <property type="entry name" value="PRK00395.1"/>
    <property type="match status" value="1"/>
</dbReference>
<accession>A0A238XIH0</accession>
<keyword evidence="6" id="KW-1185">Reference proteome</keyword>
<dbReference type="CDD" id="cd01716">
    <property type="entry name" value="Hfq"/>
    <property type="match status" value="1"/>
</dbReference>
<evidence type="ECO:0000256" key="3">
    <source>
        <dbReference type="HAMAP-Rule" id="MF_00436"/>
    </source>
</evidence>
<protein>
    <recommendedName>
        <fullName evidence="3">RNA-binding protein Hfq</fullName>
    </recommendedName>
</protein>
<dbReference type="GO" id="GO:0045974">
    <property type="term" value="P:regulation of translation, ncRNA-mediated"/>
    <property type="evidence" value="ECO:0007669"/>
    <property type="project" value="TreeGrafter"/>
</dbReference>
<dbReference type="InterPro" id="IPR047575">
    <property type="entry name" value="Sm"/>
</dbReference>
<dbReference type="PANTHER" id="PTHR34772">
    <property type="entry name" value="RNA-BINDING PROTEIN HFQ"/>
    <property type="match status" value="1"/>
</dbReference>
<dbReference type="GO" id="GO:0043487">
    <property type="term" value="P:regulation of RNA stability"/>
    <property type="evidence" value="ECO:0007669"/>
    <property type="project" value="TreeGrafter"/>
</dbReference>
<dbReference type="Proteomes" id="UP000198405">
    <property type="component" value="Unassembled WGS sequence"/>
</dbReference>
<keyword evidence="1 3" id="KW-0694">RNA-binding</keyword>
<evidence type="ECO:0000313" key="6">
    <source>
        <dbReference type="Proteomes" id="UP000198405"/>
    </source>
</evidence>
<dbReference type="PROSITE" id="PS52002">
    <property type="entry name" value="SM"/>
    <property type="match status" value="1"/>
</dbReference>
<dbReference type="EMBL" id="FZOB01000001">
    <property type="protein sequence ID" value="SNR58805.1"/>
    <property type="molecule type" value="Genomic_DNA"/>
</dbReference>
<evidence type="ECO:0000256" key="1">
    <source>
        <dbReference type="ARBA" id="ARBA00022884"/>
    </source>
</evidence>
<proteinExistence type="inferred from homology"/>
<dbReference type="GO" id="GO:0005829">
    <property type="term" value="C:cytosol"/>
    <property type="evidence" value="ECO:0007669"/>
    <property type="project" value="TreeGrafter"/>
</dbReference>
<sequence length="79" mass="9166">MQPMKVQDAFLNKLRKEKIPVNIFLTKGIKLQGIVVFFDQFTIILENEDTQQLVYKHSIATIVPLKPIKIFVYGEENSD</sequence>
<gene>
    <name evidence="3" type="primary">hfq</name>
    <name evidence="5" type="ORF">SAMN06265340_10124</name>
</gene>
<name>A0A238XIH0_9BACT</name>
<dbReference type="InterPro" id="IPR010920">
    <property type="entry name" value="LSM_dom_sf"/>
</dbReference>
<dbReference type="RefSeq" id="WP_219350044.1">
    <property type="nucleotide sequence ID" value="NZ_FZOB01000001.1"/>
</dbReference>
<organism evidence="5 6">
    <name type="scientific">Desulfurobacterium atlanticum</name>
    <dbReference type="NCBI Taxonomy" id="240169"/>
    <lineage>
        <taxon>Bacteria</taxon>
        <taxon>Pseudomonadati</taxon>
        <taxon>Aquificota</taxon>
        <taxon>Aquificia</taxon>
        <taxon>Desulfurobacteriales</taxon>
        <taxon>Desulfurobacteriaceae</taxon>
        <taxon>Desulfurobacterium</taxon>
    </lineage>
</organism>
<dbReference type="InterPro" id="IPR005001">
    <property type="entry name" value="Hfq"/>
</dbReference>
<feature type="domain" description="Sm" evidence="4">
    <location>
        <begin position="8"/>
        <end position="68"/>
    </location>
</feature>
<comment type="function">
    <text evidence="3">RNA chaperone that binds small regulatory RNA (sRNAs) and mRNAs to facilitate mRNA translational regulation in response to envelope stress, environmental stress and changes in metabolite concentrations. Also binds with high specificity to tRNAs.</text>
</comment>
<dbReference type="NCBIfam" id="TIGR02383">
    <property type="entry name" value="Hfq"/>
    <property type="match status" value="1"/>
</dbReference>
<dbReference type="AlphaFoldDB" id="A0A238XIH0"/>
<dbReference type="SUPFAM" id="SSF50182">
    <property type="entry name" value="Sm-like ribonucleoproteins"/>
    <property type="match status" value="1"/>
</dbReference>
<dbReference type="Gene3D" id="2.30.30.100">
    <property type="match status" value="1"/>
</dbReference>
<dbReference type="PANTHER" id="PTHR34772:SF1">
    <property type="entry name" value="RNA-BINDING PROTEIN HFQ"/>
    <property type="match status" value="1"/>
</dbReference>
<comment type="similarity">
    <text evidence="3">Belongs to the Hfq family.</text>
</comment>